<reference evidence="2" key="1">
    <citation type="submission" date="2021-05" db="EMBL/GenBank/DDBJ databases">
        <authorList>
            <person name="Alioto T."/>
            <person name="Alioto T."/>
            <person name="Gomez Garrido J."/>
        </authorList>
    </citation>
    <scope>NUCLEOTIDE SEQUENCE</scope>
</reference>
<proteinExistence type="predicted"/>
<name>A0A8D8ZAU9_9HEMI</name>
<accession>A0A8D8ZAU9</accession>
<protein>
    <submittedName>
        <fullName evidence="2">Uncharacterized protein</fullName>
    </submittedName>
</protein>
<dbReference type="EMBL" id="HBUF01439001">
    <property type="protein sequence ID" value="CAG6742747.1"/>
    <property type="molecule type" value="Transcribed_RNA"/>
</dbReference>
<evidence type="ECO:0000256" key="1">
    <source>
        <dbReference type="SAM" id="MobiDB-lite"/>
    </source>
</evidence>
<feature type="compositionally biased region" description="Low complexity" evidence="1">
    <location>
        <begin position="10"/>
        <end position="22"/>
    </location>
</feature>
<dbReference type="AlphaFoldDB" id="A0A8D8ZAU9"/>
<evidence type="ECO:0000313" key="2">
    <source>
        <dbReference type="EMBL" id="CAG6742747.1"/>
    </source>
</evidence>
<feature type="region of interest" description="Disordered" evidence="1">
    <location>
        <begin position="80"/>
        <end position="103"/>
    </location>
</feature>
<feature type="compositionally biased region" description="Basic and acidic residues" evidence="1">
    <location>
        <begin position="36"/>
        <end position="53"/>
    </location>
</feature>
<feature type="region of interest" description="Disordered" evidence="1">
    <location>
        <begin position="1"/>
        <end position="53"/>
    </location>
</feature>
<organism evidence="2">
    <name type="scientific">Cacopsylla melanoneura</name>
    <dbReference type="NCBI Taxonomy" id="428564"/>
    <lineage>
        <taxon>Eukaryota</taxon>
        <taxon>Metazoa</taxon>
        <taxon>Ecdysozoa</taxon>
        <taxon>Arthropoda</taxon>
        <taxon>Hexapoda</taxon>
        <taxon>Insecta</taxon>
        <taxon>Pterygota</taxon>
        <taxon>Neoptera</taxon>
        <taxon>Paraneoptera</taxon>
        <taxon>Hemiptera</taxon>
        <taxon>Sternorrhyncha</taxon>
        <taxon>Psylloidea</taxon>
        <taxon>Psyllidae</taxon>
        <taxon>Psyllinae</taxon>
        <taxon>Cacopsylla</taxon>
    </lineage>
</organism>
<sequence>MERPIIHNTNNINSRDNSASNSRDSRPKSGRGTRRKKDEDVEAGKRYKETGQGADVRDIRELLTHVKDDVVTGSANQQDSGIYTIRTGPDVYKPSPHNSSPTHLEHKTFIQHRTGFIETPSSNEKNILEFDEKTLCSER</sequence>